<dbReference type="InterPro" id="IPR018541">
    <property type="entry name" value="Ftsk_gamma"/>
</dbReference>
<dbReference type="AlphaFoldDB" id="A0A919QA22"/>
<dbReference type="Gene3D" id="3.40.50.300">
    <property type="entry name" value="P-loop containing nucleotide triphosphate hydrolases"/>
    <property type="match status" value="1"/>
</dbReference>
<dbReference type="Pfam" id="PF09397">
    <property type="entry name" value="FtsK_gamma"/>
    <property type="match status" value="1"/>
</dbReference>
<comment type="caution">
    <text evidence="3">The sequence shown here is derived from an EMBL/GenBank/DDBJ whole genome shotgun (WGS) entry which is preliminary data.</text>
</comment>
<dbReference type="Proteomes" id="UP000640052">
    <property type="component" value="Unassembled WGS sequence"/>
</dbReference>
<organism evidence="3 4">
    <name type="scientific">Acrocarpospora phusangensis</name>
    <dbReference type="NCBI Taxonomy" id="1070424"/>
    <lineage>
        <taxon>Bacteria</taxon>
        <taxon>Bacillati</taxon>
        <taxon>Actinomycetota</taxon>
        <taxon>Actinomycetes</taxon>
        <taxon>Streptosporangiales</taxon>
        <taxon>Streptosporangiaceae</taxon>
        <taxon>Acrocarpospora</taxon>
    </lineage>
</organism>
<feature type="transmembrane region" description="Helical" evidence="1">
    <location>
        <begin position="44"/>
        <end position="63"/>
    </location>
</feature>
<sequence>MSQVAAREVSKVLLYASPWAIGLLLLGLGAAFHFTLRSDDPQVVAWTTAGITLCALVLTWLTWHQSHARSTTGRAHTTLTTALAGMWVCAATISGPLSTATGRAYVIGGVTLALSFNIRTVIRVKQVDVPAIANDPLTALFGTAAAKAGMPAIEARTTARTEHKIEADIQLEAGKQVADDFQRRAPYIESGMGLPPGSVTTSIDPDDASKAKAVFSDPRVMKRPLPWPGPSLPGGSIADALRIGLWQDLDDVLYVIVGHHLQLMGMSGAGKSIGGCWNILGDAITRVDVAVFAADVTKGRQTLGPLEESLHRFEDTTAGARAMLRDLQAEVKNRTNQLSARGLTKWRQGCGLTYWIIWLEECPDILDALTDSEMEQFLSLVKALRSAGGTVVLSLQRSDYTQMPTIARGQLGNMCFGVANSGDASFGLSEAMEEAGARPELWENGQPGMAYLGAPTIPRDRIAMPLRTFAWGMVGEEFDDEVATAAMREHAALFPAAAKQVDEGTARLAKLVQSPASAQATATAVVDQPPIDRELLVQAAELVVTTQFGSPQMLQRKLRVPWEQARELVAALQDAGVLGPARENAAPKVLRGADELDEVLDDLRGHEDDDQEEDGVDDDEDVVGEYLPPGDDPDPDVQAGMDDEIPDIDEGEPPWTFDRGESMTPEARHAALITLLQDWWDGGRRDFQTGDLSPLWSSTDMTRQWAQGRLRKLRGDEVLGYDEDAQRHLMLTRPE</sequence>
<dbReference type="SUPFAM" id="SSF52540">
    <property type="entry name" value="P-loop containing nucleoside triphosphate hydrolases"/>
    <property type="match status" value="1"/>
</dbReference>
<feature type="transmembrane region" description="Helical" evidence="1">
    <location>
        <begin position="12"/>
        <end position="32"/>
    </location>
</feature>
<dbReference type="InterPro" id="IPR036390">
    <property type="entry name" value="WH_DNA-bd_sf"/>
</dbReference>
<reference evidence="3" key="1">
    <citation type="submission" date="2021-01" db="EMBL/GenBank/DDBJ databases">
        <title>Whole genome shotgun sequence of Acrocarpospora phusangensis NBRC 108782.</title>
        <authorList>
            <person name="Komaki H."/>
            <person name="Tamura T."/>
        </authorList>
    </citation>
    <scope>NUCLEOTIDE SEQUENCE</scope>
    <source>
        <strain evidence="3">NBRC 108782</strain>
    </source>
</reference>
<dbReference type="EMBL" id="BOOA01000025">
    <property type="protein sequence ID" value="GIH25117.1"/>
    <property type="molecule type" value="Genomic_DNA"/>
</dbReference>
<gene>
    <name evidence="3" type="ORF">Aph01nite_34270</name>
</gene>
<accession>A0A919QA22</accession>
<keyword evidence="1" id="KW-0812">Transmembrane</keyword>
<dbReference type="SMART" id="SM00843">
    <property type="entry name" value="Ftsk_gamma"/>
    <property type="match status" value="1"/>
</dbReference>
<feature type="domain" description="FtsK gamma" evidence="2">
    <location>
        <begin position="529"/>
        <end position="594"/>
    </location>
</feature>
<protein>
    <recommendedName>
        <fullName evidence="2">FtsK gamma domain-containing protein</fullName>
    </recommendedName>
</protein>
<evidence type="ECO:0000313" key="3">
    <source>
        <dbReference type="EMBL" id="GIH25117.1"/>
    </source>
</evidence>
<keyword evidence="1" id="KW-1133">Transmembrane helix</keyword>
<evidence type="ECO:0000259" key="2">
    <source>
        <dbReference type="SMART" id="SM00843"/>
    </source>
</evidence>
<dbReference type="InterPro" id="IPR027417">
    <property type="entry name" value="P-loop_NTPase"/>
</dbReference>
<dbReference type="InterPro" id="IPR036388">
    <property type="entry name" value="WH-like_DNA-bd_sf"/>
</dbReference>
<name>A0A919QA22_9ACTN</name>
<feature type="transmembrane region" description="Helical" evidence="1">
    <location>
        <begin position="75"/>
        <end position="97"/>
    </location>
</feature>
<dbReference type="Gene3D" id="1.10.10.10">
    <property type="entry name" value="Winged helix-like DNA-binding domain superfamily/Winged helix DNA-binding domain"/>
    <property type="match status" value="1"/>
</dbReference>
<dbReference type="SUPFAM" id="SSF46785">
    <property type="entry name" value="Winged helix' DNA-binding domain"/>
    <property type="match status" value="1"/>
</dbReference>
<evidence type="ECO:0000256" key="1">
    <source>
        <dbReference type="SAM" id="Phobius"/>
    </source>
</evidence>
<keyword evidence="4" id="KW-1185">Reference proteome</keyword>
<proteinExistence type="predicted"/>
<evidence type="ECO:0000313" key="4">
    <source>
        <dbReference type="Proteomes" id="UP000640052"/>
    </source>
</evidence>
<keyword evidence="1" id="KW-0472">Membrane</keyword>